<dbReference type="GO" id="GO:0005829">
    <property type="term" value="C:cytosol"/>
    <property type="evidence" value="ECO:0007669"/>
    <property type="project" value="TreeGrafter"/>
</dbReference>
<gene>
    <name evidence="8" type="ORF">G7B40_023080</name>
</gene>
<comment type="cofactor">
    <cofactor evidence="1">
        <name>Mg(2+)</name>
        <dbReference type="ChEBI" id="CHEBI:18420"/>
    </cofactor>
</comment>
<comment type="similarity">
    <text evidence="2">Belongs to the P-Pant transferase superfamily. Gsp/Sfp/HetI/AcpT family.</text>
</comment>
<dbReference type="InterPro" id="IPR053581">
    <property type="entry name" value="P-Pant_Transferase_HetI-like"/>
</dbReference>
<comment type="caution">
    <text evidence="8">The sequence shown here is derived from an EMBL/GenBank/DDBJ whole genome shotgun (WGS) entry which is preliminary data.</text>
</comment>
<protein>
    <submittedName>
        <fullName evidence="8">4'-phosphopantetheinyl transferase superfamily protein</fullName>
    </submittedName>
</protein>
<dbReference type="GO" id="GO:0006633">
    <property type="term" value="P:fatty acid biosynthetic process"/>
    <property type="evidence" value="ECO:0007669"/>
    <property type="project" value="InterPro"/>
</dbReference>
<dbReference type="Pfam" id="PF01648">
    <property type="entry name" value="ACPS"/>
    <property type="match status" value="1"/>
</dbReference>
<dbReference type="Pfam" id="PF22624">
    <property type="entry name" value="AASDHPPT_N"/>
    <property type="match status" value="1"/>
</dbReference>
<reference evidence="9" key="1">
    <citation type="journal article" date="2021" name="Science">
        <title>Hunting the eagle killer: A cyanobacterial neurotoxin causes vacuolar myelinopathy.</title>
        <authorList>
            <person name="Breinlinger S."/>
            <person name="Phillips T.J."/>
            <person name="Haram B.N."/>
            <person name="Mares J."/>
            <person name="Martinez Yerena J.A."/>
            <person name="Hrouzek P."/>
            <person name="Sobotka R."/>
            <person name="Henderson W.M."/>
            <person name="Schmieder P."/>
            <person name="Williams S.M."/>
            <person name="Lauderdale J.D."/>
            <person name="Wilde H.D."/>
            <person name="Gerrin W."/>
            <person name="Kust A."/>
            <person name="Washington J.W."/>
            <person name="Wagner C."/>
            <person name="Geier B."/>
            <person name="Liebeke M."/>
            <person name="Enke H."/>
            <person name="Niedermeyer T.H.J."/>
            <person name="Wilde S.B."/>
        </authorList>
    </citation>
    <scope>NUCLEOTIDE SEQUENCE [LARGE SCALE GENOMIC DNA]</scope>
    <source>
        <strain evidence="9">Thurmond2011</strain>
    </source>
</reference>
<dbReference type="GO" id="GO:0000287">
    <property type="term" value="F:magnesium ion binding"/>
    <property type="evidence" value="ECO:0007669"/>
    <property type="project" value="InterPro"/>
</dbReference>
<dbReference type="InterPro" id="IPR055066">
    <property type="entry name" value="AASDHPPT_N"/>
</dbReference>
<keyword evidence="3 8" id="KW-0808">Transferase</keyword>
<dbReference type="NCBIfam" id="TIGR00556">
    <property type="entry name" value="pantethn_trn"/>
    <property type="match status" value="1"/>
</dbReference>
<dbReference type="GO" id="GO:0019878">
    <property type="term" value="P:lysine biosynthetic process via aminoadipic acid"/>
    <property type="evidence" value="ECO:0007669"/>
    <property type="project" value="TreeGrafter"/>
</dbReference>
<sequence length="246" mass="28128">MTAVNHQWLPGAADLTLLQDDVHIWRVNLDLPETQLQHLTEILSSDELSRAKRFYKEQHRHRFIAGRGILRTILSRYLGIEPQQLQFCYESLGKPILAENLRQSKLQFNLTHSQGLALCVVSCDRLVGIDLEYLRPISDVLNLAKRYFSPAEYSVMRSLPSHQMQEVFFRYWTCKEAYLKATGAGIAQLEEIEVFLTPTEPAKLNIDKQWSLFELVPVKNTVAAVAAEGIGLELKLWEYTNGLDNG</sequence>
<feature type="domain" description="4'-phosphopantetheinyl transferase N-terminal" evidence="7">
    <location>
        <begin position="34"/>
        <end position="116"/>
    </location>
</feature>
<dbReference type="SUPFAM" id="SSF56214">
    <property type="entry name" value="4'-phosphopantetheinyl transferase"/>
    <property type="match status" value="2"/>
</dbReference>
<proteinExistence type="inferred from homology"/>
<dbReference type="AlphaFoldDB" id="A0AAP5I9H9"/>
<organism evidence="8 9">
    <name type="scientific">Aetokthonos hydrillicola Thurmond2011</name>
    <dbReference type="NCBI Taxonomy" id="2712845"/>
    <lineage>
        <taxon>Bacteria</taxon>
        <taxon>Bacillati</taxon>
        <taxon>Cyanobacteriota</taxon>
        <taxon>Cyanophyceae</taxon>
        <taxon>Nostocales</taxon>
        <taxon>Hapalosiphonaceae</taxon>
        <taxon>Aetokthonos</taxon>
    </lineage>
</organism>
<dbReference type="Gene3D" id="3.90.470.20">
    <property type="entry name" value="4'-phosphopantetheinyl transferase domain"/>
    <property type="match status" value="2"/>
</dbReference>
<dbReference type="GO" id="GO:0008897">
    <property type="term" value="F:holo-[acyl-carrier-protein] synthase activity"/>
    <property type="evidence" value="ECO:0007669"/>
    <property type="project" value="InterPro"/>
</dbReference>
<dbReference type="InterPro" id="IPR050559">
    <property type="entry name" value="P-Pant_transferase_sf"/>
</dbReference>
<dbReference type="EMBL" id="JAALHA020000012">
    <property type="protein sequence ID" value="MDR9897428.1"/>
    <property type="molecule type" value="Genomic_DNA"/>
</dbReference>
<feature type="domain" description="4'-phosphopantetheinyl transferase" evidence="6">
    <location>
        <begin position="127"/>
        <end position="209"/>
    </location>
</feature>
<dbReference type="InterPro" id="IPR008278">
    <property type="entry name" value="4-PPantetheinyl_Trfase_dom"/>
</dbReference>
<keyword evidence="4" id="KW-0479">Metal-binding</keyword>
<keyword evidence="5" id="KW-0460">Magnesium</keyword>
<dbReference type="RefSeq" id="WP_208339161.1">
    <property type="nucleotide sequence ID" value="NZ_CAWQFN010000498.1"/>
</dbReference>
<dbReference type="NCBIfam" id="NF042922">
    <property type="entry name" value="4PPT_HetI"/>
    <property type="match status" value="1"/>
</dbReference>
<keyword evidence="9" id="KW-1185">Reference proteome</keyword>
<dbReference type="InterPro" id="IPR004568">
    <property type="entry name" value="Ppantetheine-prot_Trfase_dom"/>
</dbReference>
<evidence type="ECO:0000256" key="1">
    <source>
        <dbReference type="ARBA" id="ARBA00001946"/>
    </source>
</evidence>
<evidence type="ECO:0000256" key="5">
    <source>
        <dbReference type="ARBA" id="ARBA00022842"/>
    </source>
</evidence>
<evidence type="ECO:0000256" key="2">
    <source>
        <dbReference type="ARBA" id="ARBA00010990"/>
    </source>
</evidence>
<evidence type="ECO:0000313" key="8">
    <source>
        <dbReference type="EMBL" id="MDR9897428.1"/>
    </source>
</evidence>
<dbReference type="PANTHER" id="PTHR12215">
    <property type="entry name" value="PHOSPHOPANTETHEINE TRANSFERASE"/>
    <property type="match status" value="1"/>
</dbReference>
<evidence type="ECO:0000259" key="6">
    <source>
        <dbReference type="Pfam" id="PF01648"/>
    </source>
</evidence>
<dbReference type="InterPro" id="IPR037143">
    <property type="entry name" value="4-PPantetheinyl_Trfase_dom_sf"/>
</dbReference>
<evidence type="ECO:0000256" key="3">
    <source>
        <dbReference type="ARBA" id="ARBA00022679"/>
    </source>
</evidence>
<name>A0AAP5I9H9_9CYAN</name>
<accession>A0AAP5I9H9</accession>
<dbReference type="PANTHER" id="PTHR12215:SF10">
    <property type="entry name" value="L-AMINOADIPATE-SEMIALDEHYDE DEHYDROGENASE-PHOSPHOPANTETHEINYL TRANSFERASE"/>
    <property type="match status" value="1"/>
</dbReference>
<evidence type="ECO:0000256" key="4">
    <source>
        <dbReference type="ARBA" id="ARBA00022723"/>
    </source>
</evidence>
<evidence type="ECO:0000259" key="7">
    <source>
        <dbReference type="Pfam" id="PF22624"/>
    </source>
</evidence>
<dbReference type="Proteomes" id="UP000667802">
    <property type="component" value="Unassembled WGS sequence"/>
</dbReference>
<evidence type="ECO:0000313" key="9">
    <source>
        <dbReference type="Proteomes" id="UP000667802"/>
    </source>
</evidence>